<dbReference type="AlphaFoldDB" id="A0A378QW71"/>
<feature type="coiled-coil region" evidence="1">
    <location>
        <begin position="183"/>
        <end position="265"/>
    </location>
</feature>
<proteinExistence type="predicted"/>
<keyword evidence="1" id="KW-0175">Coiled coil</keyword>
<protein>
    <submittedName>
        <fullName evidence="2">Uncharacterized protein</fullName>
    </submittedName>
</protein>
<evidence type="ECO:0000313" key="3">
    <source>
        <dbReference type="Proteomes" id="UP000254065"/>
    </source>
</evidence>
<organism evidence="2 3">
    <name type="scientific">Moraxella caprae</name>
    <dbReference type="NCBI Taxonomy" id="90240"/>
    <lineage>
        <taxon>Bacteria</taxon>
        <taxon>Pseudomonadati</taxon>
        <taxon>Pseudomonadota</taxon>
        <taxon>Gammaproteobacteria</taxon>
        <taxon>Moraxellales</taxon>
        <taxon>Moraxellaceae</taxon>
        <taxon>Moraxella</taxon>
    </lineage>
</organism>
<evidence type="ECO:0000313" key="2">
    <source>
        <dbReference type="EMBL" id="STZ07293.1"/>
    </source>
</evidence>
<dbReference type="STRING" id="1122244.GCA_000426885_00209"/>
<dbReference type="Proteomes" id="UP000254065">
    <property type="component" value="Unassembled WGS sequence"/>
</dbReference>
<name>A0A378QW71_9GAMM</name>
<keyword evidence="3" id="KW-1185">Reference proteome</keyword>
<reference evidence="2 3" key="1">
    <citation type="submission" date="2018-06" db="EMBL/GenBank/DDBJ databases">
        <authorList>
            <consortium name="Pathogen Informatics"/>
            <person name="Doyle S."/>
        </authorList>
    </citation>
    <scope>NUCLEOTIDE SEQUENCE [LARGE SCALE GENOMIC DNA]</scope>
    <source>
        <strain evidence="2 3">NCTC12877</strain>
    </source>
</reference>
<dbReference type="EMBL" id="UGQB01000004">
    <property type="protein sequence ID" value="STZ07293.1"/>
    <property type="molecule type" value="Genomic_DNA"/>
</dbReference>
<accession>A0A378QW71</accession>
<evidence type="ECO:0000256" key="1">
    <source>
        <dbReference type="SAM" id="Coils"/>
    </source>
</evidence>
<gene>
    <name evidence="2" type="ORF">NCTC12877_00256</name>
</gene>
<sequence length="417" mass="48401">MSLKVETIEQSTLVSVQPQSTRPKLINFLQQNCNFNLNTIGSSHVNVDNFNDFKNIVFDPNRDYPIVLVSCMNDSGLSFVDCEKLQEHLFGLAQVYFLENNINSYEFESFMGTTKCCAWDGAINIIYPINKYSNISNTLFSRSKLTELDKESSAIFRSILSYVTNYTNIRKKSRHLSPYDVKLEGLKNRRNKLKAEIRNLNFENSSDELVEYKKLANELFEELANAEESFSEKIKQQENSFLEMLSQSEEQVNKLSDENNRLNSRIYQLEYSNSNTIQNKVGDNSIIINLNENDLYNNEIKLFILEAIQNYFNSLPQDDKSTRKYHIFKNLLDCNQGFLSQKDDFFNRLKVEFKGYTKLNKKQRDVLSECNVELKNEISHNTIGFIGDDRYTMTFAKTASDAKAGDNIVRDIKKQLF</sequence>